<dbReference type="AlphaFoldDB" id="I0KD09"/>
<evidence type="ECO:0000313" key="2">
    <source>
        <dbReference type="EMBL" id="CCH02012.1"/>
    </source>
</evidence>
<protein>
    <submittedName>
        <fullName evidence="2">Fibronectin type III domain-containing protein</fullName>
    </submittedName>
</protein>
<dbReference type="SUPFAM" id="SSF49265">
    <property type="entry name" value="Fibronectin type III"/>
    <property type="match status" value="2"/>
</dbReference>
<dbReference type="InterPro" id="IPR013783">
    <property type="entry name" value="Ig-like_fold"/>
</dbReference>
<gene>
    <name evidence="2" type="ORF">FAES_4012</name>
</gene>
<dbReference type="HOGENOM" id="CLU_351186_0_0_10"/>
<accession>I0KD09</accession>
<feature type="domain" description="Fibronectin type-III" evidence="1">
    <location>
        <begin position="187"/>
        <end position="281"/>
    </location>
</feature>
<dbReference type="Proteomes" id="UP000011058">
    <property type="component" value="Chromosome"/>
</dbReference>
<keyword evidence="3" id="KW-1185">Reference proteome</keyword>
<dbReference type="EMBL" id="HE796683">
    <property type="protein sequence ID" value="CCH02012.1"/>
    <property type="molecule type" value="Genomic_DNA"/>
</dbReference>
<dbReference type="eggNOG" id="COG5276">
    <property type="taxonomic scope" value="Bacteria"/>
</dbReference>
<name>I0KD09_9BACT</name>
<dbReference type="Gene3D" id="2.60.40.10">
    <property type="entry name" value="Immunoglobulins"/>
    <property type="match status" value="4"/>
</dbReference>
<evidence type="ECO:0000313" key="3">
    <source>
        <dbReference type="Proteomes" id="UP000011058"/>
    </source>
</evidence>
<dbReference type="InterPro" id="IPR036116">
    <property type="entry name" value="FN3_sf"/>
</dbReference>
<sequence>MPRYKRSIQVTTPLPGDRYRWDGSDVWYLNALSVDPDGQPDFAPGTFRFFYDREGYGIEYAGEVVITDTGAVHVGAPFERDRAANGDTDATKQDLQDTTTYGAETSHVITVGGLQLYALPDATAEAEPAYLDQLPDGRFELRRRVQSPDWQILGYYEEALIETVQPDWAVQGYYEEAALATDTPLNPPTQLIATRSGAQAGTLTWTDTNTTETAYRLERRNEGDTAWIFLNTVSANVTTLTLSAIPYGIRQQYRARAERVIDGVETVSDWSAIATLRIAQFSFAFALYGQGNAPDKLNELPANARVTVPKGGANIGCTVRATNNAVPTLDDYDSISFEIRFASGLTGGFSEAQGQPQGNAYYAFPRPDGAVLQYGACTARFRLWQGGFVIAETELTWTFLAAGTAPSKPTGLNAVANTSTQTRLDWSDTADNEDLFEIQTAAAGTTNWVAAGQTGPNSTTIMDLAVTPAPGTKFRVRAVNSVGASDWSNEAVIASANTAPTLPAVDNRSATSGQAFSVTLPAGSDADGDPLSYSLTPIPAGLTFNAATRVLSGTPTAVATTVLTYTVSDGRGGATSRGWTLTVASGNRPPTLPAIPDQVLYTHYDYGQVLGYGFQLPEGSDPEGGPLAYALLGLPEGISFFQNSPYKRWAGYIAAGKEGTYTVRYTATDNANQTATSSATWTVLRSRIRTLHVGLGSATTLGFKGTSVLMDDDTLLIDIERDGERVETKMWTNVVSGAAPGWYSFDLAATPVAYAPGQTLKLTFYSGHRAKYPESHVFHTQTITVPAISNNWLKVYDENAN</sequence>
<dbReference type="OrthoDB" id="9803616at2"/>
<dbReference type="SUPFAM" id="SSF49313">
    <property type="entry name" value="Cadherin-like"/>
    <property type="match status" value="1"/>
</dbReference>
<dbReference type="InterPro" id="IPR006644">
    <property type="entry name" value="Cadg"/>
</dbReference>
<dbReference type="PATRIC" id="fig|1166018.3.peg.960"/>
<dbReference type="GO" id="GO:0005509">
    <property type="term" value="F:calcium ion binding"/>
    <property type="evidence" value="ECO:0007669"/>
    <property type="project" value="InterPro"/>
</dbReference>
<dbReference type="KEGG" id="fae:FAES_4012"/>
<dbReference type="GO" id="GO:0016020">
    <property type="term" value="C:membrane"/>
    <property type="evidence" value="ECO:0007669"/>
    <property type="project" value="InterPro"/>
</dbReference>
<reference evidence="2 3" key="1">
    <citation type="journal article" date="2012" name="J. Bacteriol.">
        <title>Genome Sequence of Fibrella aestuarina BUZ 2T, a Filamentous Marine Bacterium.</title>
        <authorList>
            <person name="Filippini M."/>
            <person name="Qi W."/>
            <person name="Blom J."/>
            <person name="Goesmann A."/>
            <person name="Smits T.H."/>
            <person name="Bagheri H.C."/>
        </authorList>
    </citation>
    <scope>NUCLEOTIDE SEQUENCE [LARGE SCALE GENOMIC DNA]</scope>
    <source>
        <strain evidence="3">BUZ 2T</strain>
    </source>
</reference>
<dbReference type="InterPro" id="IPR015919">
    <property type="entry name" value="Cadherin-like_sf"/>
</dbReference>
<dbReference type="CDD" id="cd00063">
    <property type="entry name" value="FN3"/>
    <property type="match status" value="1"/>
</dbReference>
<proteinExistence type="predicted"/>
<dbReference type="RefSeq" id="WP_015333111.1">
    <property type="nucleotide sequence ID" value="NC_020054.1"/>
</dbReference>
<dbReference type="InterPro" id="IPR003961">
    <property type="entry name" value="FN3_dom"/>
</dbReference>
<feature type="domain" description="Fibronectin type-III" evidence="1">
    <location>
        <begin position="405"/>
        <end position="501"/>
    </location>
</feature>
<dbReference type="STRING" id="1166018.FAES_4012"/>
<dbReference type="PROSITE" id="PS50853">
    <property type="entry name" value="FN3"/>
    <property type="match status" value="2"/>
</dbReference>
<evidence type="ECO:0000259" key="1">
    <source>
        <dbReference type="PROSITE" id="PS50853"/>
    </source>
</evidence>
<organism evidence="2 3">
    <name type="scientific">Fibrella aestuarina BUZ 2</name>
    <dbReference type="NCBI Taxonomy" id="1166018"/>
    <lineage>
        <taxon>Bacteria</taxon>
        <taxon>Pseudomonadati</taxon>
        <taxon>Bacteroidota</taxon>
        <taxon>Cytophagia</taxon>
        <taxon>Cytophagales</taxon>
        <taxon>Spirosomataceae</taxon>
        <taxon>Fibrella</taxon>
    </lineage>
</organism>
<dbReference type="Pfam" id="PF05345">
    <property type="entry name" value="He_PIG"/>
    <property type="match status" value="1"/>
</dbReference>
<dbReference type="SMART" id="SM00736">
    <property type="entry name" value="CADG"/>
    <property type="match status" value="1"/>
</dbReference>